<sequence length="154" mass="16320">MDESPSARARNLIAGHSARSAAARAAALRLFVAEDGDAPALTPFLLSVAADAAEADLVRVEAIRVLPIAYVPTGSAAAVVRAALIRLAAEDAGFDVRDAAGCTVFDLPGAEDDIPRMREVIAAEQEELVRANLEAALHIFLDRRSRSAVEHRPR</sequence>
<gene>
    <name evidence="1" type="ordered locus">Caci_1228</name>
</gene>
<dbReference type="eggNOG" id="ENOG5034838">
    <property type="taxonomic scope" value="Bacteria"/>
</dbReference>
<dbReference type="Proteomes" id="UP000000851">
    <property type="component" value="Chromosome"/>
</dbReference>
<organism evidence="1 2">
    <name type="scientific">Catenulispora acidiphila (strain DSM 44928 / JCM 14897 / NBRC 102108 / NRRL B-24433 / ID139908)</name>
    <dbReference type="NCBI Taxonomy" id="479433"/>
    <lineage>
        <taxon>Bacteria</taxon>
        <taxon>Bacillati</taxon>
        <taxon>Actinomycetota</taxon>
        <taxon>Actinomycetes</taxon>
        <taxon>Catenulisporales</taxon>
        <taxon>Catenulisporaceae</taxon>
        <taxon>Catenulispora</taxon>
    </lineage>
</organism>
<dbReference type="HOGENOM" id="CLU_1701063_0_0_11"/>
<dbReference type="STRING" id="479433.Caci_1228"/>
<dbReference type="OrthoDB" id="4461827at2"/>
<dbReference type="KEGG" id="cai:Caci_1228"/>
<evidence type="ECO:0000313" key="1">
    <source>
        <dbReference type="EMBL" id="ACU70153.1"/>
    </source>
</evidence>
<dbReference type="AlphaFoldDB" id="C7Q765"/>
<protein>
    <submittedName>
        <fullName evidence="1">Uncharacterized protein</fullName>
    </submittedName>
</protein>
<dbReference type="InParanoid" id="C7Q765"/>
<dbReference type="EMBL" id="CP001700">
    <property type="protein sequence ID" value="ACU70153.1"/>
    <property type="molecule type" value="Genomic_DNA"/>
</dbReference>
<accession>C7Q765</accession>
<reference evidence="1 2" key="1">
    <citation type="journal article" date="2009" name="Stand. Genomic Sci.">
        <title>Complete genome sequence of Catenulispora acidiphila type strain (ID 139908).</title>
        <authorList>
            <person name="Copeland A."/>
            <person name="Lapidus A."/>
            <person name="Glavina Del Rio T."/>
            <person name="Nolan M."/>
            <person name="Lucas S."/>
            <person name="Chen F."/>
            <person name="Tice H."/>
            <person name="Cheng J.F."/>
            <person name="Bruce D."/>
            <person name="Goodwin L."/>
            <person name="Pitluck S."/>
            <person name="Mikhailova N."/>
            <person name="Pati A."/>
            <person name="Ivanova N."/>
            <person name="Mavromatis K."/>
            <person name="Chen A."/>
            <person name="Palaniappan K."/>
            <person name="Chain P."/>
            <person name="Land M."/>
            <person name="Hauser L."/>
            <person name="Chang Y.J."/>
            <person name="Jeffries C.D."/>
            <person name="Chertkov O."/>
            <person name="Brettin T."/>
            <person name="Detter J.C."/>
            <person name="Han C."/>
            <person name="Ali Z."/>
            <person name="Tindall B.J."/>
            <person name="Goker M."/>
            <person name="Bristow J."/>
            <person name="Eisen J.A."/>
            <person name="Markowitz V."/>
            <person name="Hugenholtz P."/>
            <person name="Kyrpides N.C."/>
            <person name="Klenk H.P."/>
        </authorList>
    </citation>
    <scope>NUCLEOTIDE SEQUENCE [LARGE SCALE GENOMIC DNA]</scope>
    <source>
        <strain evidence="2">DSM 44928 / JCM 14897 / NBRC 102108 / NRRL B-24433 / ID139908</strain>
    </source>
</reference>
<name>C7Q765_CATAD</name>
<keyword evidence="2" id="KW-1185">Reference proteome</keyword>
<evidence type="ECO:0000313" key="2">
    <source>
        <dbReference type="Proteomes" id="UP000000851"/>
    </source>
</evidence>
<dbReference type="RefSeq" id="WP_012785447.1">
    <property type="nucleotide sequence ID" value="NC_013131.1"/>
</dbReference>
<proteinExistence type="predicted"/>